<evidence type="ECO:0000313" key="2">
    <source>
        <dbReference type="Proteomes" id="UP000002734"/>
    </source>
</evidence>
<dbReference type="AlphaFoldDB" id="C6CCI2"/>
<reference evidence="1" key="1">
    <citation type="submission" date="2009-06" db="EMBL/GenBank/DDBJ databases">
        <title>Complete sequence of Dickeya dadantii Ech703.</title>
        <authorList>
            <consortium name="US DOE Joint Genome Institute"/>
            <person name="Lucas S."/>
            <person name="Copeland A."/>
            <person name="Lapidus A."/>
            <person name="Glavina del Rio T."/>
            <person name="Dalin E."/>
            <person name="Tice H."/>
            <person name="Bruce D."/>
            <person name="Goodwin L."/>
            <person name="Pitluck S."/>
            <person name="Chertkov O."/>
            <person name="Brettin T."/>
            <person name="Detter J.C."/>
            <person name="Han C."/>
            <person name="Larimer F."/>
            <person name="Land M."/>
            <person name="Hauser L."/>
            <person name="Kyrpides N."/>
            <person name="Mikhailova N."/>
            <person name="Balakrishnan V."/>
            <person name="Glasner J."/>
            <person name="Perna N.T."/>
        </authorList>
    </citation>
    <scope>NUCLEOTIDE SEQUENCE [LARGE SCALE GENOMIC DNA]</scope>
    <source>
        <strain evidence="1">Ech703</strain>
    </source>
</reference>
<dbReference type="HOGENOM" id="CLU_2166948_0_0_6"/>
<protein>
    <submittedName>
        <fullName evidence="1">Uncharacterized protein</fullName>
    </submittedName>
</protein>
<dbReference type="eggNOG" id="ENOG5032XEB">
    <property type="taxonomic scope" value="Bacteria"/>
</dbReference>
<proteinExistence type="predicted"/>
<dbReference type="KEGG" id="dda:Dd703_3053"/>
<evidence type="ECO:0000313" key="1">
    <source>
        <dbReference type="EMBL" id="ACS86825.1"/>
    </source>
</evidence>
<accession>C6CCI2</accession>
<sequence length="110" mass="12181">MKPNLTSLMAEMAAMALNTTDQNMAPNNGSNKGPFSVRFRPSTKLFIEKQSALLGISGSELVNLMVEGAIREITMPFAHQATRVYERFVLLMRAHDIGIVQTADLLKPFK</sequence>
<dbReference type="EMBL" id="CP001654">
    <property type="protein sequence ID" value="ACS86825.1"/>
    <property type="molecule type" value="Genomic_DNA"/>
</dbReference>
<dbReference type="RefSeq" id="WP_015854726.1">
    <property type="nucleotide sequence ID" value="NC_012880.1"/>
</dbReference>
<name>C6CCI2_MUSP7</name>
<keyword evidence="2" id="KW-1185">Reference proteome</keyword>
<dbReference type="Proteomes" id="UP000002734">
    <property type="component" value="Chromosome"/>
</dbReference>
<organism evidence="1 2">
    <name type="scientific">Musicola paradisiaca (strain Ech703)</name>
    <name type="common">Dickeya paradisiaca</name>
    <name type="synonym">Dickeya dadantii</name>
    <dbReference type="NCBI Taxonomy" id="579405"/>
    <lineage>
        <taxon>Bacteria</taxon>
        <taxon>Pseudomonadati</taxon>
        <taxon>Pseudomonadota</taxon>
        <taxon>Gammaproteobacteria</taxon>
        <taxon>Enterobacterales</taxon>
        <taxon>Pectobacteriaceae</taxon>
        <taxon>Musicola</taxon>
    </lineage>
</organism>
<gene>
    <name evidence="1" type="ordered locus">Dd703_3053</name>
</gene>